<evidence type="ECO:0000256" key="1">
    <source>
        <dbReference type="ARBA" id="ARBA00022490"/>
    </source>
</evidence>
<keyword evidence="3 10" id="KW-0285">Flavoprotein</keyword>
<dbReference type="GO" id="GO:0016645">
    <property type="term" value="F:oxidoreductase activity, acting on the CH-NH group of donors"/>
    <property type="evidence" value="ECO:0007669"/>
    <property type="project" value="InterPro"/>
</dbReference>
<evidence type="ECO:0000256" key="4">
    <source>
        <dbReference type="ARBA" id="ARBA00022679"/>
    </source>
</evidence>
<comment type="similarity">
    <text evidence="10">In the N-terminal section; belongs to the methyltransferase superfamily. tRNA (mnm(5)s(2)U34)-methyltransferase family.</text>
</comment>
<dbReference type="InterPro" id="IPR036188">
    <property type="entry name" value="FAD/NAD-bd_sf"/>
</dbReference>
<keyword evidence="14" id="KW-1185">Reference proteome</keyword>
<dbReference type="InterPro" id="IPR023032">
    <property type="entry name" value="tRNA_MAMT_biosynth_bifunc_MnmC"/>
</dbReference>
<dbReference type="InterPro" id="IPR006076">
    <property type="entry name" value="FAD-dep_OxRdtase"/>
</dbReference>
<evidence type="ECO:0000256" key="3">
    <source>
        <dbReference type="ARBA" id="ARBA00022630"/>
    </source>
</evidence>
<keyword evidence="7 10" id="KW-0274">FAD</keyword>
<keyword evidence="9 10" id="KW-0511">Multifunctional enzyme</keyword>
<dbReference type="PANTHER" id="PTHR13847">
    <property type="entry name" value="SARCOSINE DEHYDROGENASE-RELATED"/>
    <property type="match status" value="1"/>
</dbReference>
<organism evidence="13 14">
    <name type="scientific">Zobellella endophytica</name>
    <dbReference type="NCBI Taxonomy" id="2116700"/>
    <lineage>
        <taxon>Bacteria</taxon>
        <taxon>Pseudomonadati</taxon>
        <taxon>Pseudomonadota</taxon>
        <taxon>Gammaproteobacteria</taxon>
        <taxon>Aeromonadales</taxon>
        <taxon>Aeromonadaceae</taxon>
        <taxon>Zobellella</taxon>
    </lineage>
</organism>
<dbReference type="AlphaFoldDB" id="A0A2P7RBM5"/>
<dbReference type="SUPFAM" id="SSF54373">
    <property type="entry name" value="FAD-linked reductases, C-terminal domain"/>
    <property type="match status" value="1"/>
</dbReference>
<keyword evidence="6 10" id="KW-0819">tRNA processing</keyword>
<comment type="caution">
    <text evidence="13">The sequence shown here is derived from an EMBL/GenBank/DDBJ whole genome shotgun (WGS) entry which is preliminary data.</text>
</comment>
<dbReference type="SUPFAM" id="SSF51905">
    <property type="entry name" value="FAD/NAD(P)-binding domain"/>
    <property type="match status" value="1"/>
</dbReference>
<keyword evidence="2 10" id="KW-0489">Methyltransferase</keyword>
<dbReference type="GO" id="GO:0002098">
    <property type="term" value="P:tRNA wobble uridine modification"/>
    <property type="evidence" value="ECO:0007669"/>
    <property type="project" value="TreeGrafter"/>
</dbReference>
<proteinExistence type="inferred from homology"/>
<dbReference type="InterPro" id="IPR008471">
    <property type="entry name" value="MnmC-like_methylTransf"/>
</dbReference>
<feature type="region of interest" description="FAD-dependent cmnm(5)s(2)U34 oxidoreductase" evidence="10">
    <location>
        <begin position="269"/>
        <end position="663"/>
    </location>
</feature>
<evidence type="ECO:0000256" key="6">
    <source>
        <dbReference type="ARBA" id="ARBA00022694"/>
    </source>
</evidence>
<dbReference type="HAMAP" id="MF_01102">
    <property type="entry name" value="MnmC"/>
    <property type="match status" value="1"/>
</dbReference>
<keyword evidence="5 10" id="KW-0949">S-adenosyl-L-methionine</keyword>
<dbReference type="OrthoDB" id="9786494at2"/>
<dbReference type="EC" id="1.5.-.-" evidence="10"/>
<dbReference type="InterPro" id="IPR047785">
    <property type="entry name" value="tRNA_MNMC2"/>
</dbReference>
<comment type="function">
    <text evidence="10">Catalyzes the last two steps in the biosynthesis of 5-methylaminomethyl-2-thiouridine (mnm(5)s(2)U) at the wobble position (U34) in tRNA. Catalyzes the FAD-dependent demodification of cmnm(5)s(2)U34 to nm(5)s(2)U34, followed by the transfer of a methyl group from S-adenosyl-L-methionine to nm(5)s(2)U34, to form mnm(5)s(2)U34.</text>
</comment>
<evidence type="ECO:0000256" key="8">
    <source>
        <dbReference type="ARBA" id="ARBA00023002"/>
    </source>
</evidence>
<feature type="region of interest" description="tRNA (mnm(5)s(2)U34)-methyltransferase" evidence="10">
    <location>
        <begin position="1"/>
        <end position="244"/>
    </location>
</feature>
<evidence type="ECO:0000256" key="9">
    <source>
        <dbReference type="ARBA" id="ARBA00023268"/>
    </source>
</evidence>
<accession>A0A2P7RBM5</accession>
<dbReference type="NCBIfam" id="NF002481">
    <property type="entry name" value="PRK01747.1-2"/>
    <property type="match status" value="1"/>
</dbReference>
<dbReference type="Gene3D" id="3.40.50.150">
    <property type="entry name" value="Vaccinia Virus protein VP39"/>
    <property type="match status" value="1"/>
</dbReference>
<dbReference type="EC" id="2.1.1.61" evidence="10"/>
<keyword evidence="8 10" id="KW-0560">Oxidoreductase</keyword>
<keyword evidence="1 10" id="KW-0963">Cytoplasm</keyword>
<comment type="catalytic activity">
    <reaction evidence="10">
        <text>5-aminomethyl-2-thiouridine(34) in tRNA + S-adenosyl-L-methionine = 5-methylaminomethyl-2-thiouridine(34) in tRNA + S-adenosyl-L-homocysteine + H(+)</text>
        <dbReference type="Rhea" id="RHEA:19569"/>
        <dbReference type="Rhea" id="RHEA-COMP:10195"/>
        <dbReference type="Rhea" id="RHEA-COMP:10197"/>
        <dbReference type="ChEBI" id="CHEBI:15378"/>
        <dbReference type="ChEBI" id="CHEBI:57856"/>
        <dbReference type="ChEBI" id="CHEBI:59789"/>
        <dbReference type="ChEBI" id="CHEBI:74454"/>
        <dbReference type="ChEBI" id="CHEBI:74455"/>
        <dbReference type="EC" id="2.1.1.61"/>
    </reaction>
</comment>
<dbReference type="EMBL" id="PXYG01000001">
    <property type="protein sequence ID" value="PSJ47580.1"/>
    <property type="molecule type" value="Genomic_DNA"/>
</dbReference>
<dbReference type="Gene3D" id="3.30.9.10">
    <property type="entry name" value="D-Amino Acid Oxidase, subunit A, domain 2"/>
    <property type="match status" value="1"/>
</dbReference>
<comment type="subcellular location">
    <subcellularLocation>
        <location evidence="10">Cytoplasm</location>
    </subcellularLocation>
</comment>
<dbReference type="PANTHER" id="PTHR13847:SF283">
    <property type="entry name" value="TRNA 5-METHYLAMINOMETHYL-2-THIOURIDINE BIOSYNTHESIS BIFUNCTIONAL PROTEIN MNMC"/>
    <property type="match status" value="1"/>
</dbReference>
<dbReference type="Pfam" id="PF05430">
    <property type="entry name" value="Methyltransf_30"/>
    <property type="match status" value="1"/>
</dbReference>
<dbReference type="FunFam" id="3.40.50.150:FF:000107">
    <property type="entry name" value="tRNA 5-methylaminomethyl-2-thiouridine biosynthesis bifunctional protein MnmC"/>
    <property type="match status" value="1"/>
</dbReference>
<protein>
    <recommendedName>
        <fullName evidence="10">tRNA 5-methylaminomethyl-2-thiouridine biosynthesis bifunctional protein MnmC</fullName>
        <shortName evidence="10">tRNA mnm(5)s(2)U biosynthesis bifunctional protein</shortName>
    </recommendedName>
    <domain>
        <recommendedName>
            <fullName evidence="10">tRNA (mnm(5)s(2)U34)-methyltransferase</fullName>
            <ecNumber evidence="10">2.1.1.61</ecNumber>
        </recommendedName>
    </domain>
    <domain>
        <recommendedName>
            <fullName evidence="10">FAD-dependent cmnm(5)s(2)U34 oxidoreductase</fullName>
            <ecNumber evidence="10">1.5.-.-</ecNumber>
        </recommendedName>
    </domain>
</protein>
<name>A0A2P7RBM5_9GAMM</name>
<evidence type="ECO:0000313" key="14">
    <source>
        <dbReference type="Proteomes" id="UP000240243"/>
    </source>
</evidence>
<dbReference type="Pfam" id="PF01266">
    <property type="entry name" value="DAO"/>
    <property type="match status" value="1"/>
</dbReference>
<dbReference type="InterPro" id="IPR029063">
    <property type="entry name" value="SAM-dependent_MTases_sf"/>
</dbReference>
<reference evidence="13 14" key="1">
    <citation type="submission" date="2018-03" db="EMBL/GenBank/DDBJ databases">
        <title>The draft genome of Zobellella sp. 59N8.</title>
        <authorList>
            <person name="Liu L."/>
            <person name="Li L."/>
            <person name="Zhang X."/>
            <person name="Liang L."/>
            <person name="Wang T."/>
        </authorList>
    </citation>
    <scope>NUCLEOTIDE SEQUENCE [LARGE SCALE GENOMIC DNA]</scope>
    <source>
        <strain evidence="13 14">59N8</strain>
    </source>
</reference>
<comment type="cofactor">
    <cofactor evidence="10">
        <name>FAD</name>
        <dbReference type="ChEBI" id="CHEBI:57692"/>
    </cofactor>
</comment>
<dbReference type="GO" id="GO:0004808">
    <property type="term" value="F:tRNA (5-methylaminomethyl-2-thiouridylate)(34)-methyltransferase activity"/>
    <property type="evidence" value="ECO:0007669"/>
    <property type="project" value="UniProtKB-EC"/>
</dbReference>
<evidence type="ECO:0000256" key="7">
    <source>
        <dbReference type="ARBA" id="ARBA00022827"/>
    </source>
</evidence>
<feature type="domain" description="MnmC-like methyltransferase" evidence="12">
    <location>
        <begin position="121"/>
        <end position="243"/>
    </location>
</feature>
<evidence type="ECO:0000256" key="2">
    <source>
        <dbReference type="ARBA" id="ARBA00022603"/>
    </source>
</evidence>
<dbReference type="Gene3D" id="3.50.50.60">
    <property type="entry name" value="FAD/NAD(P)-binding domain"/>
    <property type="match status" value="1"/>
</dbReference>
<comment type="similarity">
    <text evidence="10">In the C-terminal section; belongs to the DAO family.</text>
</comment>
<dbReference type="GO" id="GO:0032259">
    <property type="term" value="P:methylation"/>
    <property type="evidence" value="ECO:0007669"/>
    <property type="project" value="UniProtKB-KW"/>
</dbReference>
<evidence type="ECO:0000259" key="11">
    <source>
        <dbReference type="Pfam" id="PF01266"/>
    </source>
</evidence>
<dbReference type="GO" id="GO:0005737">
    <property type="term" value="C:cytoplasm"/>
    <property type="evidence" value="ECO:0007669"/>
    <property type="project" value="UniProtKB-SubCell"/>
</dbReference>
<evidence type="ECO:0000256" key="5">
    <source>
        <dbReference type="ARBA" id="ARBA00022691"/>
    </source>
</evidence>
<sequence>MSPHFVTTARLDWNDQGTPVAAAFDDVYFSNDDGLAETRYVFLGQNNLPQRFVDHDRALFVVAETGFGTGLNFLATWQAFVDYRRQHPQGNARRLHFLSVEKFPLSHTDLRQALDRWPELSILGERLLAEYPPAVSGCHRLWLSDEVSLDLWLGDVAEVLPQMEAGLAGKVDAWYLDGFAPGKNPQMWTPQLFDELARLARNGATLATFTAAGFVRRGLNEAGFQVSRVKGFGRKREMLAGYRRADRRKPYPSPWYWRRPGQGGHTLIVGAGVAGAALAQALTRRGHRVTLLEQAAEPAAGASGNRQGAIYPLLNGEHDTLSRFYLQAFLYGRRALSALAGRQPFTHDWCTVVQLAHDAKSGAKIDKLLAGHFPVELVQPLTAEQANTVTGIRVNRPGVAYPLGGWVCPFELTRALLAEARHSGLLGCHFDTRVTALSHDGRHWHLKTSGGDFHADNVVLANGHELTTLAQTRELALYPVRGQVNHQPTAPQLAPLRTVVCYEGYLTPAWQGVHCVGASYGRQQTGLDYRPGEEQENLDKLLRTLPVLNGLAAQPGAGRVGIRAACRDHLPLAGAAPDKPAQLAQYGGMHRKPGQALGLAADHPGLYVLSGLGSRGMCSAPLLAELLAAQLLDEPFPLARELLEALNANRHWLRKLQKGKAVD</sequence>
<dbReference type="GO" id="GO:0050660">
    <property type="term" value="F:flavin adenine dinucleotide binding"/>
    <property type="evidence" value="ECO:0007669"/>
    <property type="project" value="UniProtKB-UniRule"/>
</dbReference>
<keyword evidence="4 10" id="KW-0808">Transferase</keyword>
<evidence type="ECO:0000256" key="10">
    <source>
        <dbReference type="HAMAP-Rule" id="MF_01102"/>
    </source>
</evidence>
<gene>
    <name evidence="10" type="primary">mnmC</name>
    <name evidence="13" type="ORF">C7H85_01740</name>
</gene>
<dbReference type="NCBIfam" id="NF033855">
    <property type="entry name" value="tRNA_MNMC2"/>
    <property type="match status" value="1"/>
</dbReference>
<dbReference type="NCBIfam" id="TIGR03197">
    <property type="entry name" value="MnmC_Cterm"/>
    <property type="match status" value="1"/>
</dbReference>
<evidence type="ECO:0000313" key="13">
    <source>
        <dbReference type="EMBL" id="PSJ47580.1"/>
    </source>
</evidence>
<evidence type="ECO:0000259" key="12">
    <source>
        <dbReference type="Pfam" id="PF05430"/>
    </source>
</evidence>
<feature type="domain" description="FAD dependent oxidoreductase" evidence="11">
    <location>
        <begin position="267"/>
        <end position="629"/>
    </location>
</feature>
<dbReference type="InterPro" id="IPR017610">
    <property type="entry name" value="tRNA_S-uridine_synth_MnmC_C"/>
</dbReference>
<dbReference type="Proteomes" id="UP000240243">
    <property type="component" value="Unassembled WGS sequence"/>
</dbReference>